<accession>A0ABM8EGS6</accession>
<evidence type="ECO:0000313" key="2">
    <source>
        <dbReference type="EMBL" id="BDV41625.1"/>
    </source>
</evidence>
<dbReference type="Gene3D" id="3.40.50.360">
    <property type="match status" value="1"/>
</dbReference>
<dbReference type="InterPro" id="IPR029039">
    <property type="entry name" value="Flavoprotein-like_sf"/>
</dbReference>
<organism evidence="2 3">
    <name type="scientific">Geotalea uraniireducens</name>
    <dbReference type="NCBI Taxonomy" id="351604"/>
    <lineage>
        <taxon>Bacteria</taxon>
        <taxon>Pseudomonadati</taxon>
        <taxon>Thermodesulfobacteriota</taxon>
        <taxon>Desulfuromonadia</taxon>
        <taxon>Geobacterales</taxon>
        <taxon>Geobacteraceae</taxon>
        <taxon>Geotalea</taxon>
    </lineage>
</organism>
<dbReference type="PANTHER" id="PTHR43741">
    <property type="entry name" value="FMN-DEPENDENT NADH-AZOREDUCTASE 1"/>
    <property type="match status" value="1"/>
</dbReference>
<dbReference type="SUPFAM" id="SSF52218">
    <property type="entry name" value="Flavoproteins"/>
    <property type="match status" value="1"/>
</dbReference>
<dbReference type="InterPro" id="IPR050104">
    <property type="entry name" value="FMN-dep_NADH:Q_OxRdtase_AzoR1"/>
</dbReference>
<dbReference type="InterPro" id="IPR003680">
    <property type="entry name" value="Flavodoxin_fold"/>
</dbReference>
<reference evidence="2 3" key="1">
    <citation type="submission" date="2022-12" db="EMBL/GenBank/DDBJ databases">
        <title>Polyphasic characterization of Geotalea uranireducens NIT-SL11 newly isolated from a complex of sewage sludge and microbially reduced graphene oxide.</title>
        <authorList>
            <person name="Xie L."/>
            <person name="Yoshida N."/>
            <person name="Meng L."/>
        </authorList>
    </citation>
    <scope>NUCLEOTIDE SEQUENCE [LARGE SCALE GENOMIC DNA]</scope>
    <source>
        <strain evidence="2 3">NIT-SL11</strain>
    </source>
</reference>
<gene>
    <name evidence="2" type="ORF">GURASL_05480</name>
</gene>
<dbReference type="Pfam" id="PF02525">
    <property type="entry name" value="Flavodoxin_2"/>
    <property type="match status" value="1"/>
</dbReference>
<evidence type="ECO:0000259" key="1">
    <source>
        <dbReference type="Pfam" id="PF02525"/>
    </source>
</evidence>
<proteinExistence type="predicted"/>
<dbReference type="EMBL" id="AP027151">
    <property type="protein sequence ID" value="BDV41625.1"/>
    <property type="molecule type" value="Genomic_DNA"/>
</dbReference>
<keyword evidence="3" id="KW-1185">Reference proteome</keyword>
<feature type="domain" description="Flavodoxin-like fold" evidence="1">
    <location>
        <begin position="4"/>
        <end position="202"/>
    </location>
</feature>
<dbReference type="PANTHER" id="PTHR43741:SF7">
    <property type="entry name" value="FMN-DEPENDENT NADH:QUINONE OXIDOREDUCTASE"/>
    <property type="match status" value="1"/>
</dbReference>
<protein>
    <submittedName>
        <fullName evidence="2">FMN-dependent NADH-azoreductase</fullName>
    </submittedName>
</protein>
<name>A0ABM8EGS6_9BACT</name>
<dbReference type="Proteomes" id="UP001317705">
    <property type="component" value="Chromosome"/>
</dbReference>
<sequence>MASLLYITCNVRPQDGSLTLSLGNEFLEEYLRLNPQDEVQVLDLYRDSIQRVDQDVLNTWGRIERDEDDVLLLSEEERRKVSRIWRLADQFGRCDKYVFVTHSINLWFPAEFKMYVDTICVPGRTCRLTLHGAEGMLPDRSRKSLHLHAGPFVTFGREQDLSIAYLRSILNFLGVANQETVILQGDDPKRVPKEEHKRARRRLLELACRF</sequence>
<evidence type="ECO:0000313" key="3">
    <source>
        <dbReference type="Proteomes" id="UP001317705"/>
    </source>
</evidence>